<dbReference type="AlphaFoldDB" id="A0A3N8QQP7"/>
<evidence type="ECO:0000256" key="4">
    <source>
        <dbReference type="ARBA" id="ARBA00023172"/>
    </source>
</evidence>
<keyword evidence="4" id="KW-0233">DNA recombination</keyword>
<keyword evidence="6" id="KW-0378">Hydrolase</keyword>
<accession>A0A3N8QQP7</accession>
<evidence type="ECO:0000256" key="2">
    <source>
        <dbReference type="ARBA" id="ARBA00022908"/>
    </source>
</evidence>
<feature type="domain" description="Tyr recombinase" evidence="5">
    <location>
        <begin position="207"/>
        <end position="397"/>
    </location>
</feature>
<dbReference type="EMBL" id="QTQX01000013">
    <property type="protein sequence ID" value="RQT26132.1"/>
    <property type="molecule type" value="Genomic_DNA"/>
</dbReference>
<evidence type="ECO:0000256" key="3">
    <source>
        <dbReference type="ARBA" id="ARBA00023125"/>
    </source>
</evidence>
<evidence type="ECO:0000313" key="7">
    <source>
        <dbReference type="Proteomes" id="UP000269271"/>
    </source>
</evidence>
<dbReference type="Gene3D" id="3.30.160.390">
    <property type="entry name" value="Integrase, DNA-binding domain"/>
    <property type="match status" value="1"/>
</dbReference>
<evidence type="ECO:0000259" key="5">
    <source>
        <dbReference type="PROSITE" id="PS51898"/>
    </source>
</evidence>
<dbReference type="Pfam" id="PF13356">
    <property type="entry name" value="Arm-DNA-bind_3"/>
    <property type="match status" value="1"/>
</dbReference>
<name>A0A3N8QQP7_9BURK</name>
<dbReference type="InterPro" id="IPR025166">
    <property type="entry name" value="Integrase_DNA_bind_dom"/>
</dbReference>
<organism evidence="6 7">
    <name type="scientific">Burkholderia contaminans</name>
    <dbReference type="NCBI Taxonomy" id="488447"/>
    <lineage>
        <taxon>Bacteria</taxon>
        <taxon>Pseudomonadati</taxon>
        <taxon>Pseudomonadota</taxon>
        <taxon>Betaproteobacteria</taxon>
        <taxon>Burkholderiales</taxon>
        <taxon>Burkholderiaceae</taxon>
        <taxon>Burkholderia</taxon>
        <taxon>Burkholderia cepacia complex</taxon>
    </lineage>
</organism>
<dbReference type="PANTHER" id="PTHR30629:SF2">
    <property type="entry name" value="PROPHAGE INTEGRASE INTS-RELATED"/>
    <property type="match status" value="1"/>
</dbReference>
<keyword evidence="3" id="KW-0238">DNA-binding</keyword>
<comment type="caution">
    <text evidence="6">The sequence shown here is derived from an EMBL/GenBank/DDBJ whole genome shotgun (WGS) entry which is preliminary data.</text>
</comment>
<dbReference type="InterPro" id="IPR013762">
    <property type="entry name" value="Integrase-like_cat_sf"/>
</dbReference>
<dbReference type="PANTHER" id="PTHR30629">
    <property type="entry name" value="PROPHAGE INTEGRASE"/>
    <property type="match status" value="1"/>
</dbReference>
<dbReference type="InterPro" id="IPR050808">
    <property type="entry name" value="Phage_Integrase"/>
</dbReference>
<evidence type="ECO:0000256" key="1">
    <source>
        <dbReference type="ARBA" id="ARBA00008857"/>
    </source>
</evidence>
<sequence>MPPGTDEAIDGFVGLRIAATIKRRTWIYRYRSPLDGKMKQIKLGEWPALPFAAAIAAWEEQRRVRSSGLDVALNRKLERQRLLEQQLEASRPPYTVRMACTDYYNEHILKARKTKGAELVEYMFDQYLERIENTEVKNLKRAECFDLLQSLSHIPAMATKLRCELNLAWVHAMDAGRIPETTPNWWQNIMRGKLRSKGKRQGGTLRKEKRVLSASELIELFRWFPRCSDLLHDTLTLYLWTGTRGGEICSMEGAEISEESDGWWWTIPKAKTKNHNVDSATDMRVPLVGRAKEIVLARVLRFGDGYLFPNKKGEATNQLIVQTAVYHWQPYSKSRGFHPRLTVTHWSPHDLRRTVRTILASLGCPRDVGEVMLGHVLGGVEGTYNRHTYDRERRYWITKLDTHLEQLAAASSEHPQEHEMKAAA</sequence>
<evidence type="ECO:0000313" key="6">
    <source>
        <dbReference type="EMBL" id="RQT26132.1"/>
    </source>
</evidence>
<dbReference type="Proteomes" id="UP000269271">
    <property type="component" value="Unassembled WGS sequence"/>
</dbReference>
<dbReference type="InterPro" id="IPR011010">
    <property type="entry name" value="DNA_brk_join_enz"/>
</dbReference>
<dbReference type="Gene3D" id="1.10.443.10">
    <property type="entry name" value="Intergrase catalytic core"/>
    <property type="match status" value="1"/>
</dbReference>
<dbReference type="GO" id="GO:0003677">
    <property type="term" value="F:DNA binding"/>
    <property type="evidence" value="ECO:0007669"/>
    <property type="project" value="UniProtKB-KW"/>
</dbReference>
<reference evidence="6 7" key="1">
    <citation type="submission" date="2018-08" db="EMBL/GenBank/DDBJ databases">
        <title>Comparative analysis of Burkholderia isolates from Puerto Rico.</title>
        <authorList>
            <person name="Hall C."/>
            <person name="Sahl J."/>
            <person name="Wagner D."/>
        </authorList>
    </citation>
    <scope>NUCLEOTIDE SEQUENCE [LARGE SCALE GENOMIC DNA]</scope>
    <source>
        <strain evidence="6 7">Bp9001</strain>
    </source>
</reference>
<dbReference type="InterPro" id="IPR002104">
    <property type="entry name" value="Integrase_catalytic"/>
</dbReference>
<dbReference type="GO" id="GO:0015074">
    <property type="term" value="P:DNA integration"/>
    <property type="evidence" value="ECO:0007669"/>
    <property type="project" value="UniProtKB-KW"/>
</dbReference>
<gene>
    <name evidence="6" type="ORF">DF037_20805</name>
</gene>
<dbReference type="GO" id="GO:0016787">
    <property type="term" value="F:hydrolase activity"/>
    <property type="evidence" value="ECO:0007669"/>
    <property type="project" value="UniProtKB-KW"/>
</dbReference>
<dbReference type="PROSITE" id="PS51898">
    <property type="entry name" value="TYR_RECOMBINASE"/>
    <property type="match status" value="1"/>
</dbReference>
<dbReference type="Pfam" id="PF00589">
    <property type="entry name" value="Phage_integrase"/>
    <property type="match status" value="1"/>
</dbReference>
<protein>
    <submittedName>
        <fullName evidence="6">Alpha/beta hydrolase</fullName>
    </submittedName>
</protein>
<comment type="similarity">
    <text evidence="1">Belongs to the 'phage' integrase family.</text>
</comment>
<keyword evidence="2" id="KW-0229">DNA integration</keyword>
<dbReference type="InterPro" id="IPR038488">
    <property type="entry name" value="Integrase_DNA-bd_sf"/>
</dbReference>
<dbReference type="SUPFAM" id="SSF56349">
    <property type="entry name" value="DNA breaking-rejoining enzymes"/>
    <property type="match status" value="1"/>
</dbReference>
<dbReference type="GO" id="GO:0006310">
    <property type="term" value="P:DNA recombination"/>
    <property type="evidence" value="ECO:0007669"/>
    <property type="project" value="UniProtKB-KW"/>
</dbReference>
<proteinExistence type="inferred from homology"/>
<dbReference type="Gene3D" id="1.10.150.130">
    <property type="match status" value="1"/>
</dbReference>
<dbReference type="InterPro" id="IPR010998">
    <property type="entry name" value="Integrase_recombinase_N"/>
</dbReference>